<dbReference type="AlphaFoldDB" id="A0A3T0HXV8"/>
<dbReference type="GO" id="GO:0005524">
    <property type="term" value="F:ATP binding"/>
    <property type="evidence" value="ECO:0007669"/>
    <property type="project" value="UniProtKB-UniRule"/>
</dbReference>
<dbReference type="Proteomes" id="UP000282892">
    <property type="component" value="Chromosome"/>
</dbReference>
<keyword evidence="1" id="KW-0067">ATP-binding</keyword>
<gene>
    <name evidence="3" type="ORF">CHR53_11990</name>
</gene>
<evidence type="ECO:0000313" key="3">
    <source>
        <dbReference type="EMBL" id="AZU61945.1"/>
    </source>
</evidence>
<dbReference type="Gene3D" id="3.30.470.20">
    <property type="entry name" value="ATP-grasp fold, B domain"/>
    <property type="match status" value="1"/>
</dbReference>
<accession>A0A3T0HXV8</accession>
<name>A0A3T0HXV8_9BACI</name>
<proteinExistence type="predicted"/>
<dbReference type="PROSITE" id="PS50975">
    <property type="entry name" value="ATP_GRASP"/>
    <property type="match status" value="1"/>
</dbReference>
<dbReference type="Pfam" id="PF02655">
    <property type="entry name" value="ATP-grasp_3"/>
    <property type="match status" value="1"/>
</dbReference>
<evidence type="ECO:0000256" key="1">
    <source>
        <dbReference type="PROSITE-ProRule" id="PRU00409"/>
    </source>
</evidence>
<feature type="domain" description="ATP-grasp" evidence="2">
    <location>
        <begin position="152"/>
        <end position="340"/>
    </location>
</feature>
<keyword evidence="4" id="KW-1185">Reference proteome</keyword>
<dbReference type="RefSeq" id="WP_066397808.1">
    <property type="nucleotide sequence ID" value="NZ_CP022572.1"/>
</dbReference>
<dbReference type="PANTHER" id="PTHR37018">
    <property type="entry name" value="CULTURE SPECIFIC PROTEIN, PUTATIVE (AFU_ORTHOLOGUE AFUA_2G00130)-RELATED"/>
    <property type="match status" value="1"/>
</dbReference>
<evidence type="ECO:0000313" key="4">
    <source>
        <dbReference type="Proteomes" id="UP000282892"/>
    </source>
</evidence>
<dbReference type="PANTHER" id="PTHR37018:SF1">
    <property type="entry name" value="CULTURE SPECIFIC PROTEIN, PUTATIVE (AFU_ORTHOLOGUE AFUA_2G00130)-RELATED"/>
    <property type="match status" value="1"/>
</dbReference>
<evidence type="ECO:0000259" key="2">
    <source>
        <dbReference type="PROSITE" id="PS50975"/>
    </source>
</evidence>
<dbReference type="SUPFAM" id="SSF56059">
    <property type="entry name" value="Glutathione synthetase ATP-binding domain-like"/>
    <property type="match status" value="1"/>
</dbReference>
<organism evidence="3 4">
    <name type="scientific">Neobacillus mesonae</name>
    <dbReference type="NCBI Taxonomy" id="1193713"/>
    <lineage>
        <taxon>Bacteria</taxon>
        <taxon>Bacillati</taxon>
        <taxon>Bacillota</taxon>
        <taxon>Bacilli</taxon>
        <taxon>Bacillales</taxon>
        <taxon>Bacillaceae</taxon>
        <taxon>Neobacillus</taxon>
    </lineage>
</organism>
<dbReference type="GO" id="GO:0046872">
    <property type="term" value="F:metal ion binding"/>
    <property type="evidence" value="ECO:0007669"/>
    <property type="project" value="InterPro"/>
</dbReference>
<sequence length="411" mass="46603">MEEALARNFSVWDKSMVQLRPSFSLEDIYGKGIIYNPKLYDTDYSHFSQDLVSLEVLTGREFCVMGETPIICHAATAAPETISLLEAGGVNVPPIRYIYSNDDEYKRLLDNLKKQNKKLIFQYPHPSKDISKEISWIEPELHAYLCDKRNIPKLVPEGHFPKRRTISLEQILNEKPELPFVLKTGDGRATSGGFGVLLVNDKKQLQKVDDTFGDLSQLIIEEFIEYDQNISVHYVADQYGEIHFLGMSEQIVSNEGNFRGSWISTDIEDKFAEIVSVGYKVMENIAKKGYVGFAGFDVLIKGDQFYFIDLNVRFNASTCGLLLMEDIQNKLGKDVVRLCNFEWTNDFNGLIRVLKKYVSNQQIIPLSLLNSNQFQQGKLVEKAIGLVAGHSIDEVESILSEMSSEGLIVKE</sequence>
<keyword evidence="1" id="KW-0547">Nucleotide-binding</keyword>
<dbReference type="InterPro" id="IPR003806">
    <property type="entry name" value="ATP-grasp_PylC-type"/>
</dbReference>
<dbReference type="InterPro" id="IPR011761">
    <property type="entry name" value="ATP-grasp"/>
</dbReference>
<dbReference type="KEGG" id="nmk:CHR53_11990"/>
<dbReference type="OrthoDB" id="7839480at2"/>
<dbReference type="EMBL" id="CP022572">
    <property type="protein sequence ID" value="AZU61945.1"/>
    <property type="molecule type" value="Genomic_DNA"/>
</dbReference>
<reference evidence="3 4" key="1">
    <citation type="submission" date="2017-07" db="EMBL/GenBank/DDBJ databases">
        <title>The complete genome sequence of Bacillus mesonae strain H20-5, an efficient strain improving plant abiotic stress resistance.</title>
        <authorList>
            <person name="Kim S.Y."/>
            <person name="Song H."/>
            <person name="Sang M.K."/>
            <person name="Weon H.-Y."/>
            <person name="Song J."/>
        </authorList>
    </citation>
    <scope>NUCLEOTIDE SEQUENCE [LARGE SCALE GENOMIC DNA]</scope>
    <source>
        <strain evidence="3 4">H20-5</strain>
    </source>
</reference>
<dbReference type="STRING" id="1193713.GCA_001636315_04828"/>
<dbReference type="InterPro" id="IPR053269">
    <property type="entry name" value="Asp-Met_ligase"/>
</dbReference>
<protein>
    <recommendedName>
        <fullName evidence="2">ATP-grasp domain-containing protein</fullName>
    </recommendedName>
</protein>